<keyword evidence="14" id="KW-1185">Reference proteome</keyword>
<feature type="transmembrane region" description="Helical" evidence="11">
    <location>
        <begin position="104"/>
        <end position="123"/>
    </location>
</feature>
<dbReference type="STRING" id="477245.TU94_23875"/>
<comment type="similarity">
    <text evidence="3">Belongs to the CitM (TC 2.A.11) transporter family.</text>
</comment>
<dbReference type="Proteomes" id="UP000032234">
    <property type="component" value="Chromosome"/>
</dbReference>
<feature type="transmembrane region" description="Helical" evidence="11">
    <location>
        <begin position="166"/>
        <end position="185"/>
    </location>
</feature>
<dbReference type="Pfam" id="PF03600">
    <property type="entry name" value="CitMHS"/>
    <property type="match status" value="1"/>
</dbReference>
<dbReference type="PANTHER" id="PTHR43302:SF5">
    <property type="entry name" value="TRANSPORTER ARSB-RELATED"/>
    <property type="match status" value="1"/>
</dbReference>
<sequence>MRVFLRLHVLDRLAIGLLVTGLVCLASGLLPTGPAGDAMERIAPLLAFLGTVIVLAELTSRAEVFDVVAARVARAGRGSYAALFLLCVAFASVTTIALNLDTTAVLLTPVMLALASRVGIAAVPLAMTTVWLANTASLLLPVSNLTNLLAADRVALSPAGLAARMWAPQLAAVAVTMVCLWSFFWRRGRRGEGAGEPDAPVTGGPGAARREDVREGARDDTRTQGRGRYRTPPVHRPADPVLFRACALACAGFLVAILVADVELWVASAAAAAVAVAAFAVRRRSELRLSLVPWRLLVMVPGMFLVVETVNANGLHELLAAAVGDDGGLAGLLRAAAVGAGLSNVLNNLPVYLAGEAAVPLGNHDQLLALLIGTNVGPVVTPWASLATLLWYERCHAYGVRVPVTRLLGTGAVLAVAAVAASVAALALTG</sequence>
<evidence type="ECO:0000256" key="10">
    <source>
        <dbReference type="SAM" id="MobiDB-lite"/>
    </source>
</evidence>
<evidence type="ECO:0000256" key="6">
    <source>
        <dbReference type="ARBA" id="ARBA00022692"/>
    </source>
</evidence>
<comment type="similarity">
    <text evidence="2">Belongs to the ArsB family.</text>
</comment>
<dbReference type="PRINTS" id="PR00758">
    <property type="entry name" value="ARSENICPUMP"/>
</dbReference>
<feature type="transmembrane region" description="Helical" evidence="11">
    <location>
        <begin position="130"/>
        <end position="151"/>
    </location>
</feature>
<evidence type="ECO:0000256" key="1">
    <source>
        <dbReference type="ARBA" id="ARBA00004651"/>
    </source>
</evidence>
<evidence type="ECO:0000259" key="12">
    <source>
        <dbReference type="Pfam" id="PF03600"/>
    </source>
</evidence>
<dbReference type="GO" id="GO:0046685">
    <property type="term" value="P:response to arsenic-containing substance"/>
    <property type="evidence" value="ECO:0007669"/>
    <property type="project" value="UniProtKB-KW"/>
</dbReference>
<name>A0A0C5G279_9ACTN</name>
<evidence type="ECO:0000256" key="9">
    <source>
        <dbReference type="ARBA" id="ARBA00023136"/>
    </source>
</evidence>
<evidence type="ECO:0000256" key="4">
    <source>
        <dbReference type="ARBA" id="ARBA00022448"/>
    </source>
</evidence>
<evidence type="ECO:0000313" key="14">
    <source>
        <dbReference type="Proteomes" id="UP000032234"/>
    </source>
</evidence>
<keyword evidence="5" id="KW-1003">Cell membrane</keyword>
<evidence type="ECO:0000313" key="13">
    <source>
        <dbReference type="EMBL" id="AJP04058.1"/>
    </source>
</evidence>
<dbReference type="RefSeq" id="WP_238995488.1">
    <property type="nucleotide sequence ID" value="NZ_CP010849.1"/>
</dbReference>
<keyword evidence="9 11" id="KW-0472">Membrane</keyword>
<protein>
    <submittedName>
        <fullName evidence="13">Arsenic transporter</fullName>
    </submittedName>
</protein>
<gene>
    <name evidence="13" type="ORF">TU94_23875</name>
</gene>
<feature type="region of interest" description="Disordered" evidence="10">
    <location>
        <begin position="191"/>
        <end position="232"/>
    </location>
</feature>
<dbReference type="EMBL" id="CP010849">
    <property type="protein sequence ID" value="AJP04058.1"/>
    <property type="molecule type" value="Genomic_DNA"/>
</dbReference>
<evidence type="ECO:0000256" key="11">
    <source>
        <dbReference type="SAM" id="Phobius"/>
    </source>
</evidence>
<evidence type="ECO:0000256" key="5">
    <source>
        <dbReference type="ARBA" id="ARBA00022475"/>
    </source>
</evidence>
<evidence type="ECO:0000256" key="3">
    <source>
        <dbReference type="ARBA" id="ARBA00009843"/>
    </source>
</evidence>
<evidence type="ECO:0000256" key="8">
    <source>
        <dbReference type="ARBA" id="ARBA00022989"/>
    </source>
</evidence>
<dbReference type="GO" id="GO:0015105">
    <property type="term" value="F:arsenite transmembrane transporter activity"/>
    <property type="evidence" value="ECO:0007669"/>
    <property type="project" value="InterPro"/>
</dbReference>
<evidence type="ECO:0000256" key="2">
    <source>
        <dbReference type="ARBA" id="ARBA00006433"/>
    </source>
</evidence>
<evidence type="ECO:0000256" key="7">
    <source>
        <dbReference type="ARBA" id="ARBA00022849"/>
    </source>
</evidence>
<dbReference type="InterPro" id="IPR000802">
    <property type="entry name" value="Arsenical_pump_ArsB"/>
</dbReference>
<dbReference type="AlphaFoldDB" id="A0A0C5G279"/>
<feature type="compositionally biased region" description="Basic and acidic residues" evidence="10">
    <location>
        <begin position="208"/>
        <end position="223"/>
    </location>
</feature>
<organism evidence="13 14">
    <name type="scientific">Streptomyces cyaneogriseus subsp. noncyanogenus</name>
    <dbReference type="NCBI Taxonomy" id="477245"/>
    <lineage>
        <taxon>Bacteria</taxon>
        <taxon>Bacillati</taxon>
        <taxon>Actinomycetota</taxon>
        <taxon>Actinomycetes</taxon>
        <taxon>Kitasatosporales</taxon>
        <taxon>Streptomycetaceae</taxon>
        <taxon>Streptomyces</taxon>
    </lineage>
</organism>
<dbReference type="PANTHER" id="PTHR43302">
    <property type="entry name" value="TRANSPORTER ARSB-RELATED"/>
    <property type="match status" value="1"/>
</dbReference>
<feature type="transmembrane region" description="Helical" evidence="11">
    <location>
        <begin position="241"/>
        <end position="258"/>
    </location>
</feature>
<dbReference type="InterPro" id="IPR004680">
    <property type="entry name" value="Cit_transptr-like_dom"/>
</dbReference>
<feature type="transmembrane region" description="Helical" evidence="11">
    <location>
        <begin position="42"/>
        <end position="59"/>
    </location>
</feature>
<keyword evidence="4" id="KW-0813">Transport</keyword>
<keyword evidence="7" id="KW-0059">Arsenical resistance</keyword>
<feature type="transmembrane region" description="Helical" evidence="11">
    <location>
        <begin position="80"/>
        <end position="98"/>
    </location>
</feature>
<feature type="transmembrane region" description="Helical" evidence="11">
    <location>
        <begin position="367"/>
        <end position="392"/>
    </location>
</feature>
<feature type="transmembrane region" description="Helical" evidence="11">
    <location>
        <begin position="264"/>
        <end position="281"/>
    </location>
</feature>
<keyword evidence="6 11" id="KW-0812">Transmembrane</keyword>
<feature type="domain" description="Citrate transporter-like" evidence="12">
    <location>
        <begin position="16"/>
        <end position="354"/>
    </location>
</feature>
<accession>A0A0C5G279</accession>
<reference evidence="13 14" key="1">
    <citation type="submission" date="2015-02" db="EMBL/GenBank/DDBJ databases">
        <title>Genome sequence of thermotolerant Streptomyces cyaneogriseus subsp. Noncyanogenus NMWT1, the producer of nematocidal antibiotics nemadectin.</title>
        <authorList>
            <person name="Wang H."/>
            <person name="Li C."/>
            <person name="Xiang W."/>
            <person name="Wang X."/>
        </authorList>
    </citation>
    <scope>NUCLEOTIDE SEQUENCE [LARGE SCALE GENOMIC DNA]</scope>
    <source>
        <strain evidence="13 14">NMWT 1</strain>
    </source>
</reference>
<feature type="transmembrane region" description="Helical" evidence="11">
    <location>
        <begin position="293"/>
        <end position="310"/>
    </location>
</feature>
<comment type="subcellular location">
    <subcellularLocation>
        <location evidence="1">Cell membrane</location>
        <topology evidence="1">Multi-pass membrane protein</topology>
    </subcellularLocation>
</comment>
<dbReference type="GO" id="GO:0005886">
    <property type="term" value="C:plasma membrane"/>
    <property type="evidence" value="ECO:0007669"/>
    <property type="project" value="UniProtKB-SubCell"/>
</dbReference>
<dbReference type="HOGENOM" id="CLU_043931_0_0_11"/>
<feature type="transmembrane region" description="Helical" evidence="11">
    <location>
        <begin position="404"/>
        <end position="428"/>
    </location>
</feature>
<feature type="transmembrane region" description="Helical" evidence="11">
    <location>
        <begin position="12"/>
        <end position="30"/>
    </location>
</feature>
<proteinExistence type="inferred from homology"/>
<keyword evidence="8 11" id="KW-1133">Transmembrane helix</keyword>
<dbReference type="PATRIC" id="fig|477245.3.peg.5040"/>
<dbReference type="KEGG" id="scw:TU94_23875"/>